<proteinExistence type="predicted"/>
<dbReference type="AlphaFoldDB" id="I0HT36"/>
<dbReference type="EMBL" id="AP012320">
    <property type="protein sequence ID" value="BAL96173.1"/>
    <property type="molecule type" value="Genomic_DNA"/>
</dbReference>
<keyword evidence="2" id="KW-1185">Reference proteome</keyword>
<dbReference type="Proteomes" id="UP000007883">
    <property type="component" value="Chromosome"/>
</dbReference>
<sequence length="40" mass="4478">MAGAGAFWVAGGPSFVDAWKEDDAFNLRLGRLELILDRRR</sequence>
<gene>
    <name evidence="1" type="ordered locus">RGE_28340</name>
</gene>
<organism evidence="1 2">
    <name type="scientific">Rubrivivax gelatinosus (strain NBRC 100245 / IL144)</name>
    <dbReference type="NCBI Taxonomy" id="983917"/>
    <lineage>
        <taxon>Bacteria</taxon>
        <taxon>Pseudomonadati</taxon>
        <taxon>Pseudomonadota</taxon>
        <taxon>Betaproteobacteria</taxon>
        <taxon>Burkholderiales</taxon>
        <taxon>Sphaerotilaceae</taxon>
        <taxon>Rubrivivax</taxon>
    </lineage>
</organism>
<evidence type="ECO:0000313" key="1">
    <source>
        <dbReference type="EMBL" id="BAL96173.1"/>
    </source>
</evidence>
<protein>
    <submittedName>
        <fullName evidence="1">Uncharacterized protein</fullName>
    </submittedName>
</protein>
<accession>I0HT36</accession>
<dbReference type="KEGG" id="rge:RGE_28340"/>
<evidence type="ECO:0000313" key="2">
    <source>
        <dbReference type="Proteomes" id="UP000007883"/>
    </source>
</evidence>
<reference evidence="1 2" key="1">
    <citation type="journal article" date="2012" name="J. Bacteriol.">
        <title>Complete genome sequence of phototrophic betaproteobacterium Rubrivivax gelatinosus IL144.</title>
        <authorList>
            <person name="Nagashima S."/>
            <person name="Kamimura A."/>
            <person name="Shimizu T."/>
            <person name="Nakamura-isaki S."/>
            <person name="Aono E."/>
            <person name="Sakamoto K."/>
            <person name="Ichikawa N."/>
            <person name="Nakazawa H."/>
            <person name="Sekine M."/>
            <person name="Yamazaki S."/>
            <person name="Fujita N."/>
            <person name="Shimada K."/>
            <person name="Hanada S."/>
            <person name="Nagashima K.V.P."/>
        </authorList>
    </citation>
    <scope>NUCLEOTIDE SEQUENCE [LARGE SCALE GENOMIC DNA]</scope>
    <source>
        <strain evidence="2">NBRC 100245 / IL144</strain>
    </source>
</reference>
<name>I0HT36_RUBGI</name>
<dbReference type="HOGENOM" id="CLU_3295953_0_0_4"/>